<dbReference type="Pfam" id="PF00202">
    <property type="entry name" value="Aminotran_3"/>
    <property type="match status" value="1"/>
</dbReference>
<dbReference type="InterPro" id="IPR049704">
    <property type="entry name" value="Aminotrans_3_PPA_site"/>
</dbReference>
<feature type="non-terminal residue" evidence="4">
    <location>
        <position position="1"/>
    </location>
</feature>
<dbReference type="SUPFAM" id="SSF53383">
    <property type="entry name" value="PLP-dependent transferases"/>
    <property type="match status" value="1"/>
</dbReference>
<sequence>PYEHAGVSAEQSLQSLDLLLLQQASASEIAALIIEPVLGEGGYVVPPAGYLQRLRAWCTEHDILLIADEVQSGCGRTGAMWACDHSGVVPDILVTAKGIASGYPLSVCVSRSELTARQKPGCMGGTYGGNAVACAAALATLEVFEQEKVIDNARVRGEQLMGGLRQLGCRAESPIADVRGLGLMVAVEFDREATGKGFASEVSRQCFDRGLLVLPTGHRETLRIIPPLTVSADEVRQLLDVLGEAIPAAQKALE</sequence>
<dbReference type="InterPro" id="IPR015424">
    <property type="entry name" value="PyrdxlP-dep_Trfase"/>
</dbReference>
<reference evidence="4" key="1">
    <citation type="submission" date="2023-10" db="EMBL/GenBank/DDBJ databases">
        <authorList>
            <person name="Chen Y."/>
            <person name="Shah S."/>
            <person name="Dougan E. K."/>
            <person name="Thang M."/>
            <person name="Chan C."/>
        </authorList>
    </citation>
    <scope>NUCLEOTIDE SEQUENCE [LARGE SCALE GENOMIC DNA]</scope>
</reference>
<evidence type="ECO:0000313" key="5">
    <source>
        <dbReference type="Proteomes" id="UP001189429"/>
    </source>
</evidence>
<dbReference type="Proteomes" id="UP001189429">
    <property type="component" value="Unassembled WGS sequence"/>
</dbReference>
<dbReference type="Gene3D" id="3.90.1150.10">
    <property type="entry name" value="Aspartate Aminotransferase, domain 1"/>
    <property type="match status" value="1"/>
</dbReference>
<evidence type="ECO:0000256" key="1">
    <source>
        <dbReference type="ARBA" id="ARBA00001933"/>
    </source>
</evidence>
<evidence type="ECO:0000313" key="4">
    <source>
        <dbReference type="EMBL" id="CAK0893930.1"/>
    </source>
</evidence>
<organism evidence="4 5">
    <name type="scientific">Prorocentrum cordatum</name>
    <dbReference type="NCBI Taxonomy" id="2364126"/>
    <lineage>
        <taxon>Eukaryota</taxon>
        <taxon>Sar</taxon>
        <taxon>Alveolata</taxon>
        <taxon>Dinophyceae</taxon>
        <taxon>Prorocentrales</taxon>
        <taxon>Prorocentraceae</taxon>
        <taxon>Prorocentrum</taxon>
    </lineage>
</organism>
<accession>A0ABN9X3X0</accession>
<dbReference type="PANTHER" id="PTHR11986:SF58">
    <property type="entry name" value="LEUCINE_METHIONINE RACEMASE"/>
    <property type="match status" value="1"/>
</dbReference>
<dbReference type="InterPro" id="IPR015422">
    <property type="entry name" value="PyrdxlP-dep_Trfase_small"/>
</dbReference>
<dbReference type="Gene3D" id="3.40.640.10">
    <property type="entry name" value="Type I PLP-dependent aspartate aminotransferase-like (Major domain)"/>
    <property type="match status" value="1"/>
</dbReference>
<keyword evidence="5" id="KW-1185">Reference proteome</keyword>
<dbReference type="InterPro" id="IPR005814">
    <property type="entry name" value="Aminotrans_3"/>
</dbReference>
<dbReference type="InterPro" id="IPR015421">
    <property type="entry name" value="PyrdxlP-dep_Trfase_major"/>
</dbReference>
<name>A0ABN9X3X0_9DINO</name>
<dbReference type="EMBL" id="CAUYUJ010019828">
    <property type="protein sequence ID" value="CAK0893930.1"/>
    <property type="molecule type" value="Genomic_DNA"/>
</dbReference>
<evidence type="ECO:0000256" key="3">
    <source>
        <dbReference type="ARBA" id="ARBA00022898"/>
    </source>
</evidence>
<dbReference type="PANTHER" id="PTHR11986">
    <property type="entry name" value="AMINOTRANSFERASE CLASS III"/>
    <property type="match status" value="1"/>
</dbReference>
<comment type="similarity">
    <text evidence="2">Belongs to the class-III pyridoxal-phosphate-dependent aminotransferase family.</text>
</comment>
<gene>
    <name evidence="4" type="ORF">PCOR1329_LOCUS73131</name>
</gene>
<evidence type="ECO:0000256" key="2">
    <source>
        <dbReference type="ARBA" id="ARBA00008954"/>
    </source>
</evidence>
<evidence type="ECO:0008006" key="6">
    <source>
        <dbReference type="Google" id="ProtNLM"/>
    </source>
</evidence>
<comment type="cofactor">
    <cofactor evidence="1">
        <name>pyridoxal 5'-phosphate</name>
        <dbReference type="ChEBI" id="CHEBI:597326"/>
    </cofactor>
</comment>
<protein>
    <recommendedName>
        <fullName evidence="6">Ornithine aminotransferase</fullName>
    </recommendedName>
</protein>
<proteinExistence type="inferred from homology"/>
<dbReference type="PROSITE" id="PS00600">
    <property type="entry name" value="AA_TRANSFER_CLASS_3"/>
    <property type="match status" value="1"/>
</dbReference>
<comment type="caution">
    <text evidence="4">The sequence shown here is derived from an EMBL/GenBank/DDBJ whole genome shotgun (WGS) entry which is preliminary data.</text>
</comment>
<dbReference type="InterPro" id="IPR050103">
    <property type="entry name" value="Class-III_PLP-dep_AT"/>
</dbReference>
<keyword evidence="3" id="KW-0663">Pyridoxal phosphate</keyword>